<feature type="compositionally biased region" description="Polar residues" evidence="1">
    <location>
        <begin position="18"/>
        <end position="45"/>
    </location>
</feature>
<organism evidence="3 4">
    <name type="scientific">Tetranychus urticae</name>
    <name type="common">Two-spotted spider mite</name>
    <dbReference type="NCBI Taxonomy" id="32264"/>
    <lineage>
        <taxon>Eukaryota</taxon>
        <taxon>Metazoa</taxon>
        <taxon>Ecdysozoa</taxon>
        <taxon>Arthropoda</taxon>
        <taxon>Chelicerata</taxon>
        <taxon>Arachnida</taxon>
        <taxon>Acari</taxon>
        <taxon>Acariformes</taxon>
        <taxon>Trombidiformes</taxon>
        <taxon>Prostigmata</taxon>
        <taxon>Eleutherengona</taxon>
        <taxon>Raphignathae</taxon>
        <taxon>Tetranychoidea</taxon>
        <taxon>Tetranychidae</taxon>
        <taxon>Tetranychus</taxon>
    </lineage>
</organism>
<dbReference type="Pfam" id="PF25825">
    <property type="entry name" value="SAPC2_N"/>
    <property type="match status" value="1"/>
</dbReference>
<dbReference type="OrthoDB" id="10035013at2759"/>
<feature type="region of interest" description="Disordered" evidence="1">
    <location>
        <begin position="1"/>
        <end position="45"/>
    </location>
</feature>
<dbReference type="Proteomes" id="UP000015104">
    <property type="component" value="Unassembled WGS sequence"/>
</dbReference>
<dbReference type="PANTHER" id="PTHR14907">
    <property type="entry name" value="FI14130P"/>
    <property type="match status" value="1"/>
</dbReference>
<reference evidence="3" key="2">
    <citation type="submission" date="2015-06" db="UniProtKB">
        <authorList>
            <consortium name="EnsemblMetazoa"/>
        </authorList>
    </citation>
    <scope>IDENTIFICATION</scope>
</reference>
<feature type="domain" description="Suppressor APC" evidence="2">
    <location>
        <begin position="49"/>
        <end position="126"/>
    </location>
</feature>
<dbReference type="Pfam" id="PF11414">
    <property type="entry name" value="Suppressor_APC"/>
    <property type="match status" value="1"/>
</dbReference>
<dbReference type="HOGENOM" id="CLU_024930_1_0_1"/>
<dbReference type="AlphaFoldDB" id="T1K1X6"/>
<name>T1K1X6_TETUR</name>
<dbReference type="InterPro" id="IPR057953">
    <property type="entry name" value="SAPC2_N"/>
</dbReference>
<feature type="compositionally biased region" description="Basic and acidic residues" evidence="1">
    <location>
        <begin position="1"/>
        <end position="17"/>
    </location>
</feature>
<dbReference type="Gene3D" id="1.10.287.450">
    <property type="entry name" value="Helix hairpin bin"/>
    <property type="match status" value="1"/>
</dbReference>
<dbReference type="EnsemblMetazoa" id="tetur04g03000.1">
    <property type="protein sequence ID" value="tetur04g03000.1"/>
    <property type="gene ID" value="tetur04g03000"/>
</dbReference>
<dbReference type="InterPro" id="IPR026828">
    <property type="entry name" value="SAPC2_1/2"/>
</dbReference>
<evidence type="ECO:0000313" key="4">
    <source>
        <dbReference type="Proteomes" id="UP000015104"/>
    </source>
</evidence>
<dbReference type="KEGG" id="tut:107359824"/>
<accession>T1K1X6</accession>
<dbReference type="PANTHER" id="PTHR14907:SF2">
    <property type="entry name" value="SUPPRESSOR APC DOMAIN-CONTAINING PROTEIN 2"/>
    <property type="match status" value="1"/>
</dbReference>
<gene>
    <name evidence="3" type="primary">107359824</name>
</gene>
<reference evidence="4" key="1">
    <citation type="submission" date="2011-08" db="EMBL/GenBank/DDBJ databases">
        <authorList>
            <person name="Rombauts S."/>
        </authorList>
    </citation>
    <scope>NUCLEOTIDE SEQUENCE</scope>
    <source>
        <strain evidence="4">London</strain>
    </source>
</reference>
<evidence type="ECO:0000259" key="2">
    <source>
        <dbReference type="Pfam" id="PF25825"/>
    </source>
</evidence>
<protein>
    <recommendedName>
        <fullName evidence="2">Suppressor APC domain-containing protein</fullName>
    </recommendedName>
</protein>
<dbReference type="EMBL" id="CAEY01001357">
    <property type="status" value="NOT_ANNOTATED_CDS"/>
    <property type="molecule type" value="Genomic_DNA"/>
</dbReference>
<sequence>MKYHDDNEIKQSGELKLTRSQPHGSQHSSVSTGNQDTGYENSQINATNGLPRKFVDALKGLFTLLDESKSGLIKLSDLEARWKTIENESSVPKGFIECLQNFQTAHDLIDFERFCHAIAVCISRDNVGNGPSSPRTASSSTSSASSLAISSSIAYSHNNELRGAVSLAGNPGTSNCADLNPPTFINNELIKQSAGIERSISNSEIRIRTNEEPIDSASQDFRRPFSVERLRQENPVALGPLPPTAFTESHTVTAPMKASCEDICNDDILPDRPTEFKSDYRVKSMPQLQETISQLNCDQPGTTSDSNLPMVSSTAFRQYNSEAKISYDTKNQRLPMRNRIINILKEWKNNVIYKSTPNPPLPPSLNSVSLGPGTSIAPSLASNITATLDKNTNSAQVNSGPMSLSTQPKLIQEDDDWGFSTTNGGTTNVSVRNRHGKRREARRHTVSSGIDINTIKRLQQYEQEKEILLQGLEMIERGRDWYIKSINTIQNKIRFIGQTMVNQGDYSLDANQERINFQAARILTVNQHLAALMDNSRGFPVHMNLALRPILTNPQGRVQFDNRPEALTNVTVQRLKEQNRLLTEEVSMKSEKITILEREKSALIRELFQSRSNPTQKSSDDIEDNTFM</sequence>
<evidence type="ECO:0000256" key="1">
    <source>
        <dbReference type="SAM" id="MobiDB-lite"/>
    </source>
</evidence>
<feature type="region of interest" description="Disordered" evidence="1">
    <location>
        <begin position="608"/>
        <end position="628"/>
    </location>
</feature>
<dbReference type="eggNOG" id="ENOG502QUJT">
    <property type="taxonomic scope" value="Eukaryota"/>
</dbReference>
<keyword evidence="4" id="KW-1185">Reference proteome</keyword>
<proteinExistence type="predicted"/>
<evidence type="ECO:0000313" key="3">
    <source>
        <dbReference type="EnsemblMetazoa" id="tetur04g03000.1"/>
    </source>
</evidence>